<keyword evidence="3" id="KW-0633">Potassium transport</keyword>
<feature type="domain" description="RCK N-terminal" evidence="7">
    <location>
        <begin position="1"/>
        <end position="117"/>
    </location>
</feature>
<dbReference type="SUPFAM" id="SSF116726">
    <property type="entry name" value="TrkA C-terminal domain-like"/>
    <property type="match status" value="1"/>
</dbReference>
<sequence length="217" mass="23721">MYIIIVGGGDLGFYLAQILLDEEHDVIIIDKDEKICEKISGELDLVVQKGDATETKTLEKAGIKEANALVALTGQDETNMVISLLAKELGAENVATRIGKIDYDEMVLKKLGIDIVIHPEAAAAGYISELITKPEVLDLAFISRGQAEIMELEITEKSKIVGKKIKEIEHPSGSAIVALYENDNLIIPDKETEINVGSKILILAKRDIAEKVRKSII</sequence>
<evidence type="ECO:0000256" key="5">
    <source>
        <dbReference type="ARBA" id="ARBA00023027"/>
    </source>
</evidence>
<dbReference type="Pfam" id="PF02080">
    <property type="entry name" value="TrkA_C"/>
    <property type="match status" value="1"/>
</dbReference>
<dbReference type="InterPro" id="IPR036291">
    <property type="entry name" value="NAD(P)-bd_dom_sf"/>
</dbReference>
<dbReference type="PANTHER" id="PTHR43833:SF5">
    <property type="entry name" value="TRK SYSTEM POTASSIUM UPTAKE PROTEIN TRKA"/>
    <property type="match status" value="1"/>
</dbReference>
<dbReference type="Gene3D" id="3.30.70.1450">
    <property type="entry name" value="Regulator of K+ conductance, C-terminal domain"/>
    <property type="match status" value="1"/>
</dbReference>
<gene>
    <name evidence="9" type="ORF">CL944_00460</name>
</gene>
<dbReference type="InterPro" id="IPR006037">
    <property type="entry name" value="RCK_C"/>
</dbReference>
<evidence type="ECO:0000313" key="10">
    <source>
        <dbReference type="Proteomes" id="UP000226712"/>
    </source>
</evidence>
<keyword evidence="4" id="KW-0630">Potassium</keyword>
<dbReference type="InterPro" id="IPR006036">
    <property type="entry name" value="K_uptake_TrkA"/>
</dbReference>
<evidence type="ECO:0000259" key="7">
    <source>
        <dbReference type="PROSITE" id="PS51201"/>
    </source>
</evidence>
<dbReference type="InterPro" id="IPR036721">
    <property type="entry name" value="RCK_C_sf"/>
</dbReference>
<dbReference type="EMBL" id="NZBD01000002">
    <property type="protein sequence ID" value="MAG17928.1"/>
    <property type="molecule type" value="Genomic_DNA"/>
</dbReference>
<dbReference type="GO" id="GO:0005886">
    <property type="term" value="C:plasma membrane"/>
    <property type="evidence" value="ECO:0007669"/>
    <property type="project" value="InterPro"/>
</dbReference>
<evidence type="ECO:0000256" key="1">
    <source>
        <dbReference type="ARBA" id="ARBA00003660"/>
    </source>
</evidence>
<organism evidence="9 10">
    <name type="scientific">Candidatus Iainarchaeum sp</name>
    <dbReference type="NCBI Taxonomy" id="3101447"/>
    <lineage>
        <taxon>Archaea</taxon>
        <taxon>Candidatus Iainarchaeota</taxon>
        <taxon>Candidatus Iainarchaeia</taxon>
        <taxon>Candidatus Iainarchaeales</taxon>
        <taxon>Candidatus Iainarchaeaceae</taxon>
        <taxon>Candidatus Iainarchaeum</taxon>
    </lineage>
</organism>
<comment type="caution">
    <text evidence="9">The sequence shown here is derived from an EMBL/GenBank/DDBJ whole genome shotgun (WGS) entry which is preliminary data.</text>
</comment>
<proteinExistence type="predicted"/>
<dbReference type="Gene3D" id="3.40.50.720">
    <property type="entry name" value="NAD(P)-binding Rossmann-like Domain"/>
    <property type="match status" value="1"/>
</dbReference>
<reference evidence="10" key="1">
    <citation type="submission" date="2017-09" db="EMBL/GenBank/DDBJ databases">
        <title>The Reconstruction of 2,631 Draft Metagenome-Assembled Genomes from the Global Oceans.</title>
        <authorList>
            <person name="Tully B.J."/>
            <person name="Graham E.D."/>
            <person name="Heidelberg J.F."/>
        </authorList>
    </citation>
    <scope>NUCLEOTIDE SEQUENCE [LARGE SCALE GENOMIC DNA]</scope>
</reference>
<keyword evidence="2" id="KW-0813">Transport</keyword>
<dbReference type="AlphaFoldDB" id="A0A2D6LP98"/>
<evidence type="ECO:0000256" key="3">
    <source>
        <dbReference type="ARBA" id="ARBA00022538"/>
    </source>
</evidence>
<dbReference type="InterPro" id="IPR003148">
    <property type="entry name" value="RCK_N"/>
</dbReference>
<accession>A0A2D6LP98</accession>
<name>A0A2D6LP98_9ARCH</name>
<dbReference type="PROSITE" id="PS51202">
    <property type="entry name" value="RCK_C"/>
    <property type="match status" value="1"/>
</dbReference>
<feature type="domain" description="RCK C-terminal" evidence="8">
    <location>
        <begin position="134"/>
        <end position="217"/>
    </location>
</feature>
<evidence type="ECO:0000256" key="2">
    <source>
        <dbReference type="ARBA" id="ARBA00022448"/>
    </source>
</evidence>
<dbReference type="Pfam" id="PF02254">
    <property type="entry name" value="TrkA_N"/>
    <property type="match status" value="1"/>
</dbReference>
<dbReference type="SUPFAM" id="SSF51735">
    <property type="entry name" value="NAD(P)-binding Rossmann-fold domains"/>
    <property type="match status" value="1"/>
</dbReference>
<dbReference type="InterPro" id="IPR050721">
    <property type="entry name" value="Trk_Ktr_HKT_K-transport"/>
</dbReference>
<dbReference type="PRINTS" id="PR00335">
    <property type="entry name" value="KUPTAKETRKA"/>
</dbReference>
<keyword evidence="5" id="KW-0520">NAD</keyword>
<dbReference type="PROSITE" id="PS51201">
    <property type="entry name" value="RCK_N"/>
    <property type="match status" value="1"/>
</dbReference>
<dbReference type="PANTHER" id="PTHR43833">
    <property type="entry name" value="POTASSIUM CHANNEL PROTEIN 2-RELATED-RELATED"/>
    <property type="match status" value="1"/>
</dbReference>
<evidence type="ECO:0000313" key="9">
    <source>
        <dbReference type="EMBL" id="MAG17928.1"/>
    </source>
</evidence>
<dbReference type="Proteomes" id="UP000226712">
    <property type="component" value="Unassembled WGS sequence"/>
</dbReference>
<evidence type="ECO:0000259" key="8">
    <source>
        <dbReference type="PROSITE" id="PS51202"/>
    </source>
</evidence>
<protein>
    <submittedName>
        <fullName evidence="9">Potassium transporter TrkA</fullName>
    </submittedName>
</protein>
<evidence type="ECO:0000256" key="6">
    <source>
        <dbReference type="ARBA" id="ARBA00023065"/>
    </source>
</evidence>
<evidence type="ECO:0000256" key="4">
    <source>
        <dbReference type="ARBA" id="ARBA00022958"/>
    </source>
</evidence>
<dbReference type="GO" id="GO:0015079">
    <property type="term" value="F:potassium ion transmembrane transporter activity"/>
    <property type="evidence" value="ECO:0007669"/>
    <property type="project" value="InterPro"/>
</dbReference>
<comment type="function">
    <text evidence="1">Part of a potassium transport system.</text>
</comment>
<keyword evidence="6" id="KW-0406">Ion transport</keyword>